<proteinExistence type="predicted"/>
<dbReference type="InterPro" id="IPR016040">
    <property type="entry name" value="NAD(P)-bd_dom"/>
</dbReference>
<dbReference type="AlphaFoldDB" id="A0AAE3GBK4"/>
<dbReference type="InterPro" id="IPR051207">
    <property type="entry name" value="ComplexI_NDUFA9_subunit"/>
</dbReference>
<evidence type="ECO:0000313" key="2">
    <source>
        <dbReference type="EMBL" id="MCP2164247.1"/>
    </source>
</evidence>
<dbReference type="SUPFAM" id="SSF51735">
    <property type="entry name" value="NAD(P)-binding Rossmann-fold domains"/>
    <property type="match status" value="1"/>
</dbReference>
<evidence type="ECO:0000259" key="1">
    <source>
        <dbReference type="Pfam" id="PF13460"/>
    </source>
</evidence>
<sequence length="258" mass="27584">MRVLVTGATGVLGSAVLPALREAGVAVRATSRKPRPDTGSGIDWITADLTTGAGVAEAVAEVDAVVHLAAAPYKGKYTDRVEIDGTRLLTEAAARAGVSHLLYTSIVGTDRVPWGYFQSKVRGEEVVRDAPLPWSILRATQFHAFVDRAFTMMAKLGVLITDPGIAAQPVAVGDVAERIRDRIERGPSGSVENFGGPEVLAFDEAARQWLEVRGTRRPVLRLTLPGTLGAAFRGGHLTTDAQPTGTVSWQQYLVAKYR</sequence>
<dbReference type="Gene3D" id="3.40.50.720">
    <property type="entry name" value="NAD(P)-binding Rossmann-like Domain"/>
    <property type="match status" value="1"/>
</dbReference>
<comment type="caution">
    <text evidence="2">The sequence shown here is derived from an EMBL/GenBank/DDBJ whole genome shotgun (WGS) entry which is preliminary data.</text>
</comment>
<protein>
    <submittedName>
        <fullName evidence="2">Nucleoside-diphosphate-sugar epimerase</fullName>
    </submittedName>
</protein>
<organism evidence="2 3">
    <name type="scientific">Goodfellowiella coeruleoviolacea</name>
    <dbReference type="NCBI Taxonomy" id="334858"/>
    <lineage>
        <taxon>Bacteria</taxon>
        <taxon>Bacillati</taxon>
        <taxon>Actinomycetota</taxon>
        <taxon>Actinomycetes</taxon>
        <taxon>Pseudonocardiales</taxon>
        <taxon>Pseudonocardiaceae</taxon>
        <taxon>Goodfellowiella</taxon>
    </lineage>
</organism>
<dbReference type="GO" id="GO:0044877">
    <property type="term" value="F:protein-containing complex binding"/>
    <property type="evidence" value="ECO:0007669"/>
    <property type="project" value="TreeGrafter"/>
</dbReference>
<dbReference type="Pfam" id="PF13460">
    <property type="entry name" value="NAD_binding_10"/>
    <property type="match status" value="1"/>
</dbReference>
<dbReference type="EMBL" id="JAMTCK010000002">
    <property type="protein sequence ID" value="MCP2164247.1"/>
    <property type="molecule type" value="Genomic_DNA"/>
</dbReference>
<gene>
    <name evidence="2" type="ORF">LX83_001087</name>
</gene>
<dbReference type="PANTHER" id="PTHR12126">
    <property type="entry name" value="NADH-UBIQUINONE OXIDOREDUCTASE 39 KDA SUBUNIT-RELATED"/>
    <property type="match status" value="1"/>
</dbReference>
<feature type="domain" description="NAD(P)-binding" evidence="1">
    <location>
        <begin position="7"/>
        <end position="142"/>
    </location>
</feature>
<reference evidence="2" key="1">
    <citation type="submission" date="2022-06" db="EMBL/GenBank/DDBJ databases">
        <title>Genomic Encyclopedia of Archaeal and Bacterial Type Strains, Phase II (KMG-II): from individual species to whole genera.</title>
        <authorList>
            <person name="Goeker M."/>
        </authorList>
    </citation>
    <scope>NUCLEOTIDE SEQUENCE</scope>
    <source>
        <strain evidence="2">DSM 43935</strain>
    </source>
</reference>
<name>A0AAE3GBK4_9PSEU</name>
<dbReference type="RefSeq" id="WP_253767699.1">
    <property type="nucleotide sequence ID" value="NZ_JAMTCK010000002.1"/>
</dbReference>
<dbReference type="PANTHER" id="PTHR12126:SF11">
    <property type="entry name" value="NADH DEHYDROGENASE [UBIQUINONE] 1 ALPHA SUBCOMPLEX SUBUNIT 9, MITOCHONDRIAL"/>
    <property type="match status" value="1"/>
</dbReference>
<dbReference type="InterPro" id="IPR036291">
    <property type="entry name" value="NAD(P)-bd_dom_sf"/>
</dbReference>
<dbReference type="Proteomes" id="UP001206128">
    <property type="component" value="Unassembled WGS sequence"/>
</dbReference>
<keyword evidence="3" id="KW-1185">Reference proteome</keyword>
<accession>A0AAE3GBK4</accession>
<evidence type="ECO:0000313" key="3">
    <source>
        <dbReference type="Proteomes" id="UP001206128"/>
    </source>
</evidence>